<dbReference type="FunFam" id="3.30.565.10:FF:000006">
    <property type="entry name" value="Sensor histidine kinase WalK"/>
    <property type="match status" value="1"/>
</dbReference>
<evidence type="ECO:0000256" key="3">
    <source>
        <dbReference type="ARBA" id="ARBA00022553"/>
    </source>
</evidence>
<dbReference type="SUPFAM" id="SSF55874">
    <property type="entry name" value="ATPase domain of HSP90 chaperone/DNA topoisomerase II/histidine kinase"/>
    <property type="match status" value="1"/>
</dbReference>
<reference evidence="14 15" key="1">
    <citation type="submission" date="2021-12" db="EMBL/GenBank/DDBJ databases">
        <title>Genome sequencing of bacteria with rrn-lacking chromosome and rrn-plasmid.</title>
        <authorList>
            <person name="Anda M."/>
            <person name="Iwasaki W."/>
        </authorList>
    </citation>
    <scope>NUCLEOTIDE SEQUENCE [LARGE SCALE GENOMIC DNA]</scope>
    <source>
        <strain evidence="14 15">NBRC 15940</strain>
    </source>
</reference>
<evidence type="ECO:0000259" key="13">
    <source>
        <dbReference type="PROSITE" id="PS50110"/>
    </source>
</evidence>
<keyword evidence="15" id="KW-1185">Reference proteome</keyword>
<dbReference type="InterPro" id="IPR013783">
    <property type="entry name" value="Ig-like_fold"/>
</dbReference>
<dbReference type="Gene3D" id="2.60.40.10">
    <property type="entry name" value="Immunoglobulins"/>
    <property type="match status" value="1"/>
</dbReference>
<dbReference type="InterPro" id="IPR015943">
    <property type="entry name" value="WD40/YVTN_repeat-like_dom_sf"/>
</dbReference>
<dbReference type="InterPro" id="IPR011006">
    <property type="entry name" value="CheY-like_superfamily"/>
</dbReference>
<dbReference type="SUPFAM" id="SSF63829">
    <property type="entry name" value="Calcium-dependent phosphotriesterase"/>
    <property type="match status" value="3"/>
</dbReference>
<dbReference type="InterPro" id="IPR003018">
    <property type="entry name" value="GAF"/>
</dbReference>
<dbReference type="PANTHER" id="PTHR43547">
    <property type="entry name" value="TWO-COMPONENT HISTIDINE KINASE"/>
    <property type="match status" value="1"/>
</dbReference>
<dbReference type="EC" id="2.7.13.3" evidence="2"/>
<keyword evidence="4" id="KW-0808">Transferase</keyword>
<keyword evidence="6" id="KW-0805">Transcription regulation</keyword>
<keyword evidence="7" id="KW-0804">Transcription</keyword>
<feature type="coiled-coil region" evidence="9">
    <location>
        <begin position="883"/>
        <end position="935"/>
    </location>
</feature>
<organism evidence="14 15">
    <name type="scientific">Persicobacter diffluens</name>
    <dbReference type="NCBI Taxonomy" id="981"/>
    <lineage>
        <taxon>Bacteria</taxon>
        <taxon>Pseudomonadati</taxon>
        <taxon>Bacteroidota</taxon>
        <taxon>Cytophagia</taxon>
        <taxon>Cytophagales</taxon>
        <taxon>Persicobacteraceae</taxon>
        <taxon>Persicobacter</taxon>
    </lineage>
</organism>
<dbReference type="Gene3D" id="3.40.50.2300">
    <property type="match status" value="1"/>
</dbReference>
<dbReference type="InterPro" id="IPR011110">
    <property type="entry name" value="Reg_prop"/>
</dbReference>
<dbReference type="InterPro" id="IPR003594">
    <property type="entry name" value="HATPase_dom"/>
</dbReference>
<dbReference type="InterPro" id="IPR036097">
    <property type="entry name" value="HisK_dim/P_sf"/>
</dbReference>
<dbReference type="Gene3D" id="3.30.565.10">
    <property type="entry name" value="Histidine kinase-like ATPase, C-terminal domain"/>
    <property type="match status" value="1"/>
</dbReference>
<dbReference type="SUPFAM" id="SSF52172">
    <property type="entry name" value="CheY-like"/>
    <property type="match status" value="1"/>
</dbReference>
<dbReference type="GO" id="GO:0043565">
    <property type="term" value="F:sequence-specific DNA binding"/>
    <property type="evidence" value="ECO:0007669"/>
    <property type="project" value="InterPro"/>
</dbReference>
<feature type="domain" description="Histidine kinase" evidence="12">
    <location>
        <begin position="1117"/>
        <end position="1338"/>
    </location>
</feature>
<dbReference type="FunFam" id="1.10.287.130:FF:000045">
    <property type="entry name" value="Two-component system sensor histidine kinase/response regulator"/>
    <property type="match status" value="1"/>
</dbReference>
<comment type="caution">
    <text evidence="14">The sequence shown here is derived from an EMBL/GenBank/DDBJ whole genome shotgun (WGS) entry which is preliminary data.</text>
</comment>
<keyword evidence="9" id="KW-0175">Coiled coil</keyword>
<evidence type="ECO:0000256" key="7">
    <source>
        <dbReference type="ARBA" id="ARBA00023163"/>
    </source>
</evidence>
<dbReference type="SMART" id="SM00065">
    <property type="entry name" value="GAF"/>
    <property type="match status" value="1"/>
</dbReference>
<evidence type="ECO:0000259" key="12">
    <source>
        <dbReference type="PROSITE" id="PS50109"/>
    </source>
</evidence>
<feature type="domain" description="HTH araC/xylS-type" evidence="11">
    <location>
        <begin position="1522"/>
        <end position="1621"/>
    </location>
</feature>
<evidence type="ECO:0000256" key="5">
    <source>
        <dbReference type="ARBA" id="ARBA00022777"/>
    </source>
</evidence>
<feature type="chain" id="PRO_5042944933" description="histidine kinase" evidence="10">
    <location>
        <begin position="23"/>
        <end position="1627"/>
    </location>
</feature>
<dbReference type="SUPFAM" id="SSF55781">
    <property type="entry name" value="GAF domain-like"/>
    <property type="match status" value="1"/>
</dbReference>
<dbReference type="Gene3D" id="1.10.287.130">
    <property type="match status" value="1"/>
</dbReference>
<gene>
    <name evidence="14" type="ORF">PEDI_52750</name>
</gene>
<name>A0AAN5AQC8_9BACT</name>
<protein>
    <recommendedName>
        <fullName evidence="2">histidine kinase</fullName>
        <ecNumber evidence="2">2.7.13.3</ecNumber>
    </recommendedName>
</protein>
<sequence length="1627" mass="185223">MKHLFSCFLLLIVVTSTRITLAENINFETFTRKEGLSHSLITNTTQDKTGYMWFGTQDGLLRYDGYHFKVFKPNKEDPKSIQSSWISELLVDSRNQLWIRFKNGGISVYDPNTEDFYNFVHTAGDSSTISHVLSSYQIHTDQRSMQETPDGHLWVCTMNGLNRINIESKEVKRYYKETHGLNGNIITALFLEGENLLWIGTNAGLNLLDLKTETFRSLGGPLTNKQIVILTKDAMGTYWAGTKSNGLYRFELKEDYTFSSVKGILTGSDQIEHIRNQGVLSLLVAGNFDLYLGMHQGFFRLDQQGNVVENITKNYPMPTIGRLIQDDQGNIWAGGLEDHIGLFKYHPATGELIEYNESQLTSNGYSFNKITSIHQSEDQVLWIGTSKGGLMKCNLNRKPFEHFGPTHFPKSDHMIHSICRKGNKIYVGTQLSFYIFDQHFNLLKHYKRGDGPNAIPSSVVGVMGKPTAQDKLWVGFFEGKVSEFDLKTETFKHYHQHLPEDSTEFHSWSPRSILTVTNGDTYFASITGGIKVKKRGESFFRNLSDLVKNPEMLKSSNYALMESKEGHIWIGSVKEGIYIYNPTTATINAFHANQALSSLEIKEIYQARNGEIWIATRYGLNRFNPINKALQTYLVKDGLPSNILHGILEDDAGNIWVSTNYGISRLEVTTDKFTNYLQQDGLLSNEFNERAFFKDEQGIFYFGDRKGIVKFHPEEMAIDPSRPQVILSSLEIGGDKNTTEAPKFREQLLLQLKTQHEINLAYRTNSFSATLSTLDFRTPKKIKYKYRLSGLEKTWNYTAFGENEINYPFLSPGQYTLEIMAANTDGVWSNKLSKTKIQIAPPWYQSAWFKSLLFLLALGALSTFVIIYIHLINKSKKILAKTVEERTAELKAVNVELRSVNEELQAQQEVVVNQNKELQNRQHELSQQKLNIELMAEMGRKITSNVELNRVFGEIYSNISELVDIDEMMIGQVNEKTGQLALWGIHGNVQEMIKDQIDLRSESRLSAYVVRHNQAIISHDLRVDTEKFLKFPDRKYQDKTSSGVYLPLNFRGKKTLGVLVAISYKLNAFTQTDLSLLSNLASYASIAITNASAYEKLYDQSEKLKNLDKIKSDFYTNVSHEFRTPLTLIQGPVKELLKSTTITLADKKLIQIVGRNSKLLLNLVEQIMELSRIDGGAIKFKEAPHHLGKHFETIYDAFKHLALQKNIEIIFQSELDHVIAQYDLDVLNKIIYNLLNNSIKYTKDGGLILFNAQLKAEGLEVRISDNGAGIPEEKIDQIFNRYYRLSEHADATTGSGIGLSIVKQLIDKLGGNISVESKYKDQFEDHGTTFTINIPLTIIKKDPAEDSPKTYAINSQSSQNEILKIADKIIKPKIMIVEDNADLRYLLYQQLEQLYNIMEASNGQEALALIEKEQPHLILSDIMMPEMDGLTMCRKIKSNDKICHIPIILITAKDAERDKLEGLEAGASDYITKPFVAEELFLKVKNWLQQRNSMIEHSSNSIWGEGIHKLNDDNPQDQEFINKIKNLIEDNIENSAMDIEFFCENLGVSRSWLYSKMKSLLGVSMNEFVRQCRLNLAAKMLVRQKLSTAQVAYSVGFNDPKYFARCFKKEFGIGPKQYLASKLEVQA</sequence>
<dbReference type="InterPro" id="IPR009057">
    <property type="entry name" value="Homeodomain-like_sf"/>
</dbReference>
<dbReference type="Gene3D" id="3.30.450.40">
    <property type="match status" value="1"/>
</dbReference>
<dbReference type="InterPro" id="IPR004358">
    <property type="entry name" value="Sig_transdc_His_kin-like_C"/>
</dbReference>
<dbReference type="Pfam" id="PF00512">
    <property type="entry name" value="HisKA"/>
    <property type="match status" value="1"/>
</dbReference>
<dbReference type="SMART" id="SM00448">
    <property type="entry name" value="REC"/>
    <property type="match status" value="1"/>
</dbReference>
<dbReference type="CDD" id="cd00082">
    <property type="entry name" value="HisKA"/>
    <property type="match status" value="1"/>
</dbReference>
<dbReference type="PROSITE" id="PS50110">
    <property type="entry name" value="RESPONSE_REGULATORY"/>
    <property type="match status" value="1"/>
</dbReference>
<dbReference type="Proteomes" id="UP001310022">
    <property type="component" value="Unassembled WGS sequence"/>
</dbReference>
<dbReference type="SMART" id="SM00388">
    <property type="entry name" value="HisKA"/>
    <property type="match status" value="1"/>
</dbReference>
<dbReference type="SUPFAM" id="SSF46689">
    <property type="entry name" value="Homeodomain-like"/>
    <property type="match status" value="1"/>
</dbReference>
<dbReference type="InterPro" id="IPR036890">
    <property type="entry name" value="HATPase_C_sf"/>
</dbReference>
<evidence type="ECO:0000256" key="10">
    <source>
        <dbReference type="SAM" id="SignalP"/>
    </source>
</evidence>
<evidence type="ECO:0000313" key="14">
    <source>
        <dbReference type="EMBL" id="GJM64723.1"/>
    </source>
</evidence>
<dbReference type="PROSITE" id="PS01124">
    <property type="entry name" value="HTH_ARAC_FAMILY_2"/>
    <property type="match status" value="1"/>
</dbReference>
<dbReference type="PANTHER" id="PTHR43547:SF2">
    <property type="entry name" value="HYBRID SIGNAL TRANSDUCTION HISTIDINE KINASE C"/>
    <property type="match status" value="1"/>
</dbReference>
<dbReference type="Pfam" id="PF07495">
    <property type="entry name" value="Y_Y_Y"/>
    <property type="match status" value="1"/>
</dbReference>
<dbReference type="GO" id="GO:0003700">
    <property type="term" value="F:DNA-binding transcription factor activity"/>
    <property type="evidence" value="ECO:0007669"/>
    <property type="project" value="InterPro"/>
</dbReference>
<dbReference type="InterPro" id="IPR029016">
    <property type="entry name" value="GAF-like_dom_sf"/>
</dbReference>
<dbReference type="InterPro" id="IPR018060">
    <property type="entry name" value="HTH_AraC"/>
</dbReference>
<dbReference type="InterPro" id="IPR011123">
    <property type="entry name" value="Y_Y_Y"/>
</dbReference>
<evidence type="ECO:0000313" key="15">
    <source>
        <dbReference type="Proteomes" id="UP001310022"/>
    </source>
</evidence>
<dbReference type="EMBL" id="BQKE01000006">
    <property type="protein sequence ID" value="GJM64723.1"/>
    <property type="molecule type" value="Genomic_DNA"/>
</dbReference>
<dbReference type="Pfam" id="PF00072">
    <property type="entry name" value="Response_reg"/>
    <property type="match status" value="1"/>
</dbReference>
<dbReference type="Gene3D" id="1.10.10.60">
    <property type="entry name" value="Homeodomain-like"/>
    <property type="match status" value="2"/>
</dbReference>
<evidence type="ECO:0000256" key="6">
    <source>
        <dbReference type="ARBA" id="ARBA00023015"/>
    </source>
</evidence>
<keyword evidence="10" id="KW-0732">Signal</keyword>
<dbReference type="PROSITE" id="PS50109">
    <property type="entry name" value="HIS_KIN"/>
    <property type="match status" value="1"/>
</dbReference>
<dbReference type="SUPFAM" id="SSF47384">
    <property type="entry name" value="Homodimeric domain of signal transducing histidine kinase"/>
    <property type="match status" value="1"/>
</dbReference>
<evidence type="ECO:0000259" key="11">
    <source>
        <dbReference type="PROSITE" id="PS01124"/>
    </source>
</evidence>
<feature type="signal peptide" evidence="10">
    <location>
        <begin position="1"/>
        <end position="22"/>
    </location>
</feature>
<dbReference type="InterPro" id="IPR001789">
    <property type="entry name" value="Sig_transdc_resp-reg_receiver"/>
</dbReference>
<proteinExistence type="predicted"/>
<keyword evidence="3 8" id="KW-0597">Phosphoprotein</keyword>
<feature type="domain" description="Response regulatory" evidence="13">
    <location>
        <begin position="1373"/>
        <end position="1488"/>
    </location>
</feature>
<evidence type="ECO:0000256" key="2">
    <source>
        <dbReference type="ARBA" id="ARBA00012438"/>
    </source>
</evidence>
<dbReference type="Pfam" id="PF02518">
    <property type="entry name" value="HATPase_c"/>
    <property type="match status" value="1"/>
</dbReference>
<dbReference type="InterPro" id="IPR005467">
    <property type="entry name" value="His_kinase_dom"/>
</dbReference>
<evidence type="ECO:0000256" key="8">
    <source>
        <dbReference type="PROSITE-ProRule" id="PRU00169"/>
    </source>
</evidence>
<keyword evidence="5" id="KW-0418">Kinase</keyword>
<dbReference type="Pfam" id="PF13185">
    <property type="entry name" value="GAF_2"/>
    <property type="match status" value="1"/>
</dbReference>
<dbReference type="SMART" id="SM00342">
    <property type="entry name" value="HTH_ARAC"/>
    <property type="match status" value="1"/>
</dbReference>
<feature type="modified residue" description="4-aspartylphosphate" evidence="8">
    <location>
        <position position="1421"/>
    </location>
</feature>
<accession>A0AAN5AQC8</accession>
<dbReference type="RefSeq" id="WP_338239783.1">
    <property type="nucleotide sequence ID" value="NZ_BQKE01000006.1"/>
</dbReference>
<dbReference type="PRINTS" id="PR00344">
    <property type="entry name" value="BCTRLSENSOR"/>
</dbReference>
<dbReference type="InterPro" id="IPR003661">
    <property type="entry name" value="HisK_dim/P_dom"/>
</dbReference>
<evidence type="ECO:0000256" key="4">
    <source>
        <dbReference type="ARBA" id="ARBA00022679"/>
    </source>
</evidence>
<comment type="catalytic activity">
    <reaction evidence="1">
        <text>ATP + protein L-histidine = ADP + protein N-phospho-L-histidine.</text>
        <dbReference type="EC" id="2.7.13.3"/>
    </reaction>
</comment>
<evidence type="ECO:0000256" key="9">
    <source>
        <dbReference type="SAM" id="Coils"/>
    </source>
</evidence>
<dbReference type="GO" id="GO:0000155">
    <property type="term" value="F:phosphorelay sensor kinase activity"/>
    <property type="evidence" value="ECO:0007669"/>
    <property type="project" value="InterPro"/>
</dbReference>
<dbReference type="CDD" id="cd00075">
    <property type="entry name" value="HATPase"/>
    <property type="match status" value="1"/>
</dbReference>
<dbReference type="Pfam" id="PF12833">
    <property type="entry name" value="HTH_18"/>
    <property type="match status" value="1"/>
</dbReference>
<dbReference type="Gene3D" id="2.130.10.10">
    <property type="entry name" value="YVTN repeat-like/Quinoprotein amine dehydrogenase"/>
    <property type="match status" value="3"/>
</dbReference>
<evidence type="ECO:0000256" key="1">
    <source>
        <dbReference type="ARBA" id="ARBA00000085"/>
    </source>
</evidence>
<dbReference type="SMART" id="SM00387">
    <property type="entry name" value="HATPase_c"/>
    <property type="match status" value="1"/>
</dbReference>
<dbReference type="Pfam" id="PF07494">
    <property type="entry name" value="Reg_prop"/>
    <property type="match status" value="1"/>
</dbReference>